<keyword evidence="4" id="KW-1185">Reference proteome</keyword>
<accession>A0A6H5HV23</accession>
<sequence length="198" mass="19403">MKTMFKATAIAALLAASTSSAWAAGSNTQVTITGDVVPVSCDVTGGGTGTAGTVDLGNAAATEFAAGSGIYSGLKVVMANQKDFTVGVGGCSGTVTAGKKLYLNIVDAQNIAGSQYVLGGGAGSTTSSFGSTLAAPKTINGTAALLKQGDKVEAFVYTSTDGAEADGHEVQFTATMASVATPSVGHAVAPVTFSLAYN</sequence>
<name>A0A6H5HV23_9HEMI</name>
<evidence type="ECO:0008006" key="5">
    <source>
        <dbReference type="Google" id="ProtNLM"/>
    </source>
</evidence>
<reference evidence="3 4" key="1">
    <citation type="submission" date="2020-02" db="EMBL/GenBank/DDBJ databases">
        <authorList>
            <person name="Ferguson B K."/>
        </authorList>
    </citation>
    <scope>NUCLEOTIDE SEQUENCE [LARGE SCALE GENOMIC DNA]</scope>
</reference>
<dbReference type="Proteomes" id="UP000479000">
    <property type="component" value="Unassembled WGS sequence"/>
</dbReference>
<dbReference type="InterPro" id="IPR050263">
    <property type="entry name" value="Bact_Fimbrial_Adh_Pro"/>
</dbReference>
<dbReference type="SUPFAM" id="SSF49401">
    <property type="entry name" value="Bacterial adhesins"/>
    <property type="match status" value="1"/>
</dbReference>
<dbReference type="InterPro" id="IPR008966">
    <property type="entry name" value="Adhesion_dom_sf"/>
</dbReference>
<dbReference type="PANTHER" id="PTHR33420">
    <property type="entry name" value="FIMBRIAL SUBUNIT ELFA-RELATED"/>
    <property type="match status" value="1"/>
</dbReference>
<feature type="signal peptide" evidence="2">
    <location>
        <begin position="1"/>
        <end position="23"/>
    </location>
</feature>
<dbReference type="InterPro" id="IPR036937">
    <property type="entry name" value="Adhesion_dom_fimbrial_sf"/>
</dbReference>
<gene>
    <name evidence="3" type="ORF">NTEN_LOCUS24242</name>
</gene>
<dbReference type="PANTHER" id="PTHR33420:SF3">
    <property type="entry name" value="FIMBRIAL SUBUNIT ELFA"/>
    <property type="match status" value="1"/>
</dbReference>
<evidence type="ECO:0000256" key="1">
    <source>
        <dbReference type="ARBA" id="ARBA00022729"/>
    </source>
</evidence>
<evidence type="ECO:0000313" key="4">
    <source>
        <dbReference type="Proteomes" id="UP000479000"/>
    </source>
</evidence>
<evidence type="ECO:0000256" key="2">
    <source>
        <dbReference type="SAM" id="SignalP"/>
    </source>
</evidence>
<dbReference type="GO" id="GO:0043709">
    <property type="term" value="P:cell adhesion involved in single-species biofilm formation"/>
    <property type="evidence" value="ECO:0007669"/>
    <property type="project" value="TreeGrafter"/>
</dbReference>
<keyword evidence="1 2" id="KW-0732">Signal</keyword>
<dbReference type="AlphaFoldDB" id="A0A6H5HV23"/>
<dbReference type="EMBL" id="CADCXU010035502">
    <property type="protein sequence ID" value="CAB0020670.1"/>
    <property type="molecule type" value="Genomic_DNA"/>
</dbReference>
<dbReference type="Gene3D" id="2.60.40.1090">
    <property type="entry name" value="Fimbrial-type adhesion domain"/>
    <property type="match status" value="1"/>
</dbReference>
<proteinExistence type="predicted"/>
<organism evidence="3 4">
    <name type="scientific">Nesidiocoris tenuis</name>
    <dbReference type="NCBI Taxonomy" id="355587"/>
    <lineage>
        <taxon>Eukaryota</taxon>
        <taxon>Metazoa</taxon>
        <taxon>Ecdysozoa</taxon>
        <taxon>Arthropoda</taxon>
        <taxon>Hexapoda</taxon>
        <taxon>Insecta</taxon>
        <taxon>Pterygota</taxon>
        <taxon>Neoptera</taxon>
        <taxon>Paraneoptera</taxon>
        <taxon>Hemiptera</taxon>
        <taxon>Heteroptera</taxon>
        <taxon>Panheteroptera</taxon>
        <taxon>Cimicomorpha</taxon>
        <taxon>Miridae</taxon>
        <taxon>Dicyphina</taxon>
        <taxon>Nesidiocoris</taxon>
    </lineage>
</organism>
<protein>
    <recommendedName>
        <fullName evidence="5">Fimbrial-type adhesion domain-containing protein</fullName>
    </recommendedName>
</protein>
<evidence type="ECO:0000313" key="3">
    <source>
        <dbReference type="EMBL" id="CAB0020670.1"/>
    </source>
</evidence>
<feature type="chain" id="PRO_5026185191" description="Fimbrial-type adhesion domain-containing protein" evidence="2">
    <location>
        <begin position="24"/>
        <end position="198"/>
    </location>
</feature>